<accession>A0A099KDX9</accession>
<keyword evidence="1" id="KW-0645">Protease</keyword>
<gene>
    <name evidence="1" type="ORF">ND2E_4045</name>
</gene>
<dbReference type="OrthoDB" id="6183704at2"/>
<dbReference type="SUPFAM" id="SSF51306">
    <property type="entry name" value="LexA/Signal peptidase"/>
    <property type="match status" value="1"/>
</dbReference>
<dbReference type="Gene3D" id="2.10.109.10">
    <property type="entry name" value="Umud Fragment, subunit A"/>
    <property type="match status" value="1"/>
</dbReference>
<dbReference type="RefSeq" id="WP_033095033.1">
    <property type="nucleotide sequence ID" value="NZ_JQED01000046.1"/>
</dbReference>
<comment type="caution">
    <text evidence="1">The sequence shown here is derived from an EMBL/GenBank/DDBJ whole genome shotgun (WGS) entry which is preliminary data.</text>
</comment>
<dbReference type="GO" id="GO:0006508">
    <property type="term" value="P:proteolysis"/>
    <property type="evidence" value="ECO:0007669"/>
    <property type="project" value="UniProtKB-KW"/>
</dbReference>
<dbReference type="CDD" id="cd06462">
    <property type="entry name" value="Peptidase_S24_S26"/>
    <property type="match status" value="1"/>
</dbReference>
<dbReference type="PATRIC" id="fig|28229.4.peg.3384"/>
<name>A0A099KDX9_COLPS</name>
<organism evidence="1 2">
    <name type="scientific">Colwellia psychrerythraea</name>
    <name type="common">Vibrio psychroerythus</name>
    <dbReference type="NCBI Taxonomy" id="28229"/>
    <lineage>
        <taxon>Bacteria</taxon>
        <taxon>Pseudomonadati</taxon>
        <taxon>Pseudomonadota</taxon>
        <taxon>Gammaproteobacteria</taxon>
        <taxon>Alteromonadales</taxon>
        <taxon>Colwelliaceae</taxon>
        <taxon>Colwellia</taxon>
    </lineage>
</organism>
<dbReference type="InterPro" id="IPR014124">
    <property type="entry name" value="Pept_S26A_Sod_Ni_maturase"/>
</dbReference>
<reference evidence="1 2" key="1">
    <citation type="submission" date="2014-08" db="EMBL/GenBank/DDBJ databases">
        <title>Genomic and Phenotypic Diversity of Colwellia psychrerythraea strains from Disparate Marine Basins.</title>
        <authorList>
            <person name="Techtmann S.M."/>
            <person name="Stelling S.C."/>
            <person name="Utturkar S.M."/>
            <person name="Alshibli N."/>
            <person name="Harris A."/>
            <person name="Brown S.D."/>
            <person name="Hazen T.C."/>
        </authorList>
    </citation>
    <scope>NUCLEOTIDE SEQUENCE [LARGE SCALE GENOMIC DNA]</scope>
    <source>
        <strain evidence="1 2">ND2E</strain>
    </source>
</reference>
<dbReference type="AlphaFoldDB" id="A0A099KDX9"/>
<sequence length="98" mass="11196">MFGFHFCKVTGVSMSPRIPENSYVFVVPWLKIFNLKEGSLLKVFHPRYGFIVKSLAQVDRNGLFWLKGHHKTSVPIEKLGPVGKSQIQGKVLWVFPPK</sequence>
<dbReference type="GO" id="GO:0008233">
    <property type="term" value="F:peptidase activity"/>
    <property type="evidence" value="ECO:0007669"/>
    <property type="project" value="UniProtKB-KW"/>
</dbReference>
<dbReference type="Proteomes" id="UP000029843">
    <property type="component" value="Unassembled WGS sequence"/>
</dbReference>
<keyword evidence="1" id="KW-0378">Hydrolase</keyword>
<evidence type="ECO:0000313" key="2">
    <source>
        <dbReference type="Proteomes" id="UP000029843"/>
    </source>
</evidence>
<proteinExistence type="predicted"/>
<dbReference type="InterPro" id="IPR036286">
    <property type="entry name" value="LexA/Signal_pep-like_sf"/>
</dbReference>
<evidence type="ECO:0000313" key="1">
    <source>
        <dbReference type="EMBL" id="KGJ88510.1"/>
    </source>
</evidence>
<dbReference type="NCBIfam" id="TIGR02754">
    <property type="entry name" value="sod_Ni_protease"/>
    <property type="match status" value="1"/>
</dbReference>
<dbReference type="EMBL" id="JQED01000046">
    <property type="protein sequence ID" value="KGJ88510.1"/>
    <property type="molecule type" value="Genomic_DNA"/>
</dbReference>
<protein>
    <submittedName>
        <fullName evidence="1">Nickel-type superoxide dismutase maturation protease</fullName>
    </submittedName>
</protein>